<dbReference type="SMART" id="SM00342">
    <property type="entry name" value="HTH_ARAC"/>
    <property type="match status" value="1"/>
</dbReference>
<evidence type="ECO:0000256" key="3">
    <source>
        <dbReference type="ARBA" id="ARBA00023163"/>
    </source>
</evidence>
<evidence type="ECO:0000256" key="2">
    <source>
        <dbReference type="ARBA" id="ARBA00023125"/>
    </source>
</evidence>
<dbReference type="SUPFAM" id="SSF46689">
    <property type="entry name" value="Homeodomain-like"/>
    <property type="match status" value="1"/>
</dbReference>
<dbReference type="PANTHER" id="PTHR43280:SF31">
    <property type="entry name" value="TRANSCRIPTIONAL REGULATORY PROTEIN"/>
    <property type="match status" value="1"/>
</dbReference>
<name>A0ABP8GCC0_9BACT</name>
<keyword evidence="1" id="KW-0805">Transcription regulation</keyword>
<feature type="domain" description="HTH araC/xylS-type" evidence="4">
    <location>
        <begin position="75"/>
        <end position="176"/>
    </location>
</feature>
<dbReference type="PROSITE" id="PS01124">
    <property type="entry name" value="HTH_ARAC_FAMILY_2"/>
    <property type="match status" value="1"/>
</dbReference>
<dbReference type="InterPro" id="IPR018062">
    <property type="entry name" value="HTH_AraC-typ_CS"/>
</dbReference>
<dbReference type="InterPro" id="IPR018060">
    <property type="entry name" value="HTH_AraC"/>
</dbReference>
<dbReference type="Pfam" id="PF12833">
    <property type="entry name" value="HTH_18"/>
    <property type="match status" value="1"/>
</dbReference>
<proteinExistence type="predicted"/>
<evidence type="ECO:0000313" key="6">
    <source>
        <dbReference type="Proteomes" id="UP001501725"/>
    </source>
</evidence>
<reference evidence="6" key="1">
    <citation type="journal article" date="2019" name="Int. J. Syst. Evol. Microbiol.">
        <title>The Global Catalogue of Microorganisms (GCM) 10K type strain sequencing project: providing services to taxonomists for standard genome sequencing and annotation.</title>
        <authorList>
            <consortium name="The Broad Institute Genomics Platform"/>
            <consortium name="The Broad Institute Genome Sequencing Center for Infectious Disease"/>
            <person name="Wu L."/>
            <person name="Ma J."/>
        </authorList>
    </citation>
    <scope>NUCLEOTIDE SEQUENCE [LARGE SCALE GENOMIC DNA]</scope>
    <source>
        <strain evidence="6">JCM 17919</strain>
    </source>
</reference>
<sequence length="187" mass="21318">MNLQIKNMVCDRCILVVRQLLDGLGLPYRNVQLGTVELAEEPGAERLATLREQLAGLGFELLDDKRTALVNRIKSTLIQLVHHNGSEELNKKLSVYLSETLGKDYHSLSTLFSSVEGVTIEKYVIRQRIERAKELLLYDERSINDIAFDLGYSSVQHLSQQFKKVTGLTPSHFRSLKEHKRTPLDKI</sequence>
<dbReference type="RefSeq" id="WP_345253532.1">
    <property type="nucleotide sequence ID" value="NZ_BAABGY010000002.1"/>
</dbReference>
<dbReference type="Proteomes" id="UP001501725">
    <property type="component" value="Unassembled WGS sequence"/>
</dbReference>
<dbReference type="PANTHER" id="PTHR43280">
    <property type="entry name" value="ARAC-FAMILY TRANSCRIPTIONAL REGULATOR"/>
    <property type="match status" value="1"/>
</dbReference>
<accession>A0ABP8GCC0</accession>
<dbReference type="PRINTS" id="PR00032">
    <property type="entry name" value="HTHARAC"/>
</dbReference>
<dbReference type="InterPro" id="IPR009057">
    <property type="entry name" value="Homeodomain-like_sf"/>
</dbReference>
<dbReference type="InterPro" id="IPR020449">
    <property type="entry name" value="Tscrpt_reg_AraC-type_HTH"/>
</dbReference>
<keyword evidence="3" id="KW-0804">Transcription</keyword>
<keyword evidence="2" id="KW-0238">DNA-binding</keyword>
<dbReference type="Gene3D" id="1.10.10.60">
    <property type="entry name" value="Homeodomain-like"/>
    <property type="match status" value="2"/>
</dbReference>
<evidence type="ECO:0000256" key="1">
    <source>
        <dbReference type="ARBA" id="ARBA00023015"/>
    </source>
</evidence>
<evidence type="ECO:0000313" key="5">
    <source>
        <dbReference type="EMBL" id="GAA4321680.1"/>
    </source>
</evidence>
<dbReference type="EMBL" id="BAABGY010000002">
    <property type="protein sequence ID" value="GAA4321680.1"/>
    <property type="molecule type" value="Genomic_DNA"/>
</dbReference>
<dbReference type="PROSITE" id="PS00041">
    <property type="entry name" value="HTH_ARAC_FAMILY_1"/>
    <property type="match status" value="1"/>
</dbReference>
<comment type="caution">
    <text evidence="5">The sequence shown here is derived from an EMBL/GenBank/DDBJ whole genome shotgun (WGS) entry which is preliminary data.</text>
</comment>
<gene>
    <name evidence="5" type="ORF">GCM10023184_07630</name>
</gene>
<evidence type="ECO:0000259" key="4">
    <source>
        <dbReference type="PROSITE" id="PS01124"/>
    </source>
</evidence>
<protein>
    <recommendedName>
        <fullName evidence="4">HTH araC/xylS-type domain-containing protein</fullName>
    </recommendedName>
</protein>
<organism evidence="5 6">
    <name type="scientific">Flaviaesturariibacter amylovorans</name>
    <dbReference type="NCBI Taxonomy" id="1084520"/>
    <lineage>
        <taxon>Bacteria</taxon>
        <taxon>Pseudomonadati</taxon>
        <taxon>Bacteroidota</taxon>
        <taxon>Chitinophagia</taxon>
        <taxon>Chitinophagales</taxon>
        <taxon>Chitinophagaceae</taxon>
        <taxon>Flaviaestuariibacter</taxon>
    </lineage>
</organism>
<keyword evidence="6" id="KW-1185">Reference proteome</keyword>